<evidence type="ECO:0000256" key="10">
    <source>
        <dbReference type="ARBA" id="ARBA00023065"/>
    </source>
</evidence>
<dbReference type="Gene3D" id="1.10.287.70">
    <property type="match status" value="1"/>
</dbReference>
<evidence type="ECO:0000256" key="7">
    <source>
        <dbReference type="ARBA" id="ARBA00022882"/>
    </source>
</evidence>
<dbReference type="eggNOG" id="KOG0501">
    <property type="taxonomic scope" value="Eukaryota"/>
</dbReference>
<dbReference type="GO" id="GO:0008076">
    <property type="term" value="C:voltage-gated potassium channel complex"/>
    <property type="evidence" value="ECO:0000318"/>
    <property type="project" value="GO_Central"/>
</dbReference>
<dbReference type="GO" id="GO:0042391">
    <property type="term" value="P:regulation of membrane potential"/>
    <property type="evidence" value="ECO:0000318"/>
    <property type="project" value="GO_Central"/>
</dbReference>
<dbReference type="HOGENOM" id="CLU_005746_2_3_1"/>
<keyword evidence="6" id="KW-0631">Potassium channel</keyword>
<accession>B3SAI8</accession>
<feature type="transmembrane region" description="Helical" evidence="13">
    <location>
        <begin position="264"/>
        <end position="286"/>
    </location>
</feature>
<dbReference type="InterPro" id="IPR050818">
    <property type="entry name" value="KCNH_animal-type"/>
</dbReference>
<dbReference type="CDD" id="cd00130">
    <property type="entry name" value="PAS"/>
    <property type="match status" value="1"/>
</dbReference>
<dbReference type="PRINTS" id="PR01463">
    <property type="entry name" value="EAGCHANLFMLY"/>
</dbReference>
<keyword evidence="4" id="KW-0633">Potassium transport</keyword>
<dbReference type="Gene3D" id="2.60.120.10">
    <property type="entry name" value="Jelly Rolls"/>
    <property type="match status" value="1"/>
</dbReference>
<evidence type="ECO:0000256" key="5">
    <source>
        <dbReference type="ARBA" id="ARBA00022692"/>
    </source>
</evidence>
<evidence type="ECO:0000256" key="9">
    <source>
        <dbReference type="ARBA" id="ARBA00022989"/>
    </source>
</evidence>
<dbReference type="STRING" id="10228.B3SAI8"/>
<protein>
    <submittedName>
        <fullName evidence="16">Uncharacterized protein</fullName>
    </submittedName>
</protein>
<dbReference type="FunFam" id="3.30.450.20:FF:000009">
    <property type="entry name" value="Potassium voltage-gated channel subfamily H member 1"/>
    <property type="match status" value="1"/>
</dbReference>
<comment type="subcellular location">
    <subcellularLocation>
        <location evidence="1">Cell membrane</location>
        <topology evidence="1">Multi-pass membrane protein</topology>
    </subcellularLocation>
</comment>
<gene>
    <name evidence="16" type="ORF">TRIADDRAFT_51027</name>
</gene>
<dbReference type="InterPro" id="IPR005821">
    <property type="entry name" value="Ion_trans_dom"/>
</dbReference>
<dbReference type="FunCoup" id="B3SAI8">
    <property type="interactions" value="1031"/>
</dbReference>
<dbReference type="PhylomeDB" id="B3SAI8"/>
<dbReference type="SUPFAM" id="SSF55785">
    <property type="entry name" value="PYP-like sensor domain (PAS domain)"/>
    <property type="match status" value="1"/>
</dbReference>
<dbReference type="InParanoid" id="B3SAI8"/>
<dbReference type="GO" id="GO:0071805">
    <property type="term" value="P:potassium ion transmembrane transport"/>
    <property type="evidence" value="ECO:0000318"/>
    <property type="project" value="GO_Central"/>
</dbReference>
<dbReference type="NCBIfam" id="TIGR00229">
    <property type="entry name" value="sensory_box"/>
    <property type="match status" value="1"/>
</dbReference>
<dbReference type="Pfam" id="PF00520">
    <property type="entry name" value="Ion_trans"/>
    <property type="match status" value="1"/>
</dbReference>
<dbReference type="EMBL" id="DS985261">
    <property type="protein sequence ID" value="EDV20269.1"/>
    <property type="molecule type" value="Genomic_DNA"/>
</dbReference>
<dbReference type="InterPro" id="IPR000700">
    <property type="entry name" value="PAS-assoc_C"/>
</dbReference>
<dbReference type="GO" id="GO:0005886">
    <property type="term" value="C:plasma membrane"/>
    <property type="evidence" value="ECO:0000318"/>
    <property type="project" value="GO_Central"/>
</dbReference>
<dbReference type="PRINTS" id="PR01470">
    <property type="entry name" value="ERGCHANNEL"/>
</dbReference>
<feature type="transmembrane region" description="Helical" evidence="13">
    <location>
        <begin position="195"/>
        <end position="213"/>
    </location>
</feature>
<evidence type="ECO:0000256" key="8">
    <source>
        <dbReference type="ARBA" id="ARBA00022958"/>
    </source>
</evidence>
<dbReference type="Pfam" id="PF13426">
    <property type="entry name" value="PAS_9"/>
    <property type="match status" value="1"/>
</dbReference>
<dbReference type="InterPro" id="IPR000595">
    <property type="entry name" value="cNMP-bd_dom"/>
</dbReference>
<dbReference type="Proteomes" id="UP000009022">
    <property type="component" value="Unassembled WGS sequence"/>
</dbReference>
<keyword evidence="5 13" id="KW-0812">Transmembrane</keyword>
<evidence type="ECO:0000313" key="16">
    <source>
        <dbReference type="EMBL" id="EDV20269.1"/>
    </source>
</evidence>
<dbReference type="GO" id="GO:0005249">
    <property type="term" value="F:voltage-gated potassium channel activity"/>
    <property type="evidence" value="ECO:0000318"/>
    <property type="project" value="GO_Central"/>
</dbReference>
<dbReference type="InterPro" id="IPR018490">
    <property type="entry name" value="cNMP-bd_dom_sf"/>
</dbReference>
<keyword evidence="12" id="KW-0407">Ion channel</keyword>
<dbReference type="PROSITE" id="PS50113">
    <property type="entry name" value="PAC"/>
    <property type="match status" value="1"/>
</dbReference>
<evidence type="ECO:0000256" key="6">
    <source>
        <dbReference type="ARBA" id="ARBA00022826"/>
    </source>
</evidence>
<keyword evidence="7" id="KW-0851">Voltage-gated channel</keyword>
<dbReference type="Gene3D" id="3.30.450.20">
    <property type="entry name" value="PAS domain"/>
    <property type="match status" value="1"/>
</dbReference>
<evidence type="ECO:0000256" key="1">
    <source>
        <dbReference type="ARBA" id="ARBA00004651"/>
    </source>
</evidence>
<dbReference type="Gene3D" id="1.10.1200.260">
    <property type="match status" value="1"/>
</dbReference>
<name>B3SAI8_TRIAD</name>
<dbReference type="InterPro" id="IPR014710">
    <property type="entry name" value="RmlC-like_jellyroll"/>
</dbReference>
<dbReference type="OMA" id="MIGWMAS"/>
<evidence type="ECO:0000256" key="3">
    <source>
        <dbReference type="ARBA" id="ARBA00022475"/>
    </source>
</evidence>
<reference evidence="16 17" key="1">
    <citation type="journal article" date="2008" name="Nature">
        <title>The Trichoplax genome and the nature of placozoans.</title>
        <authorList>
            <person name="Srivastava M."/>
            <person name="Begovic E."/>
            <person name="Chapman J."/>
            <person name="Putnam N.H."/>
            <person name="Hellsten U."/>
            <person name="Kawashima T."/>
            <person name="Kuo A."/>
            <person name="Mitros T."/>
            <person name="Salamov A."/>
            <person name="Carpenter M.L."/>
            <person name="Signorovitch A.Y."/>
            <person name="Moreno M.A."/>
            <person name="Kamm K."/>
            <person name="Grimwood J."/>
            <person name="Schmutz J."/>
            <person name="Shapiro H."/>
            <person name="Grigoriev I.V."/>
            <person name="Buss L.W."/>
            <person name="Schierwater B."/>
            <person name="Dellaporta S.L."/>
            <person name="Rokhsar D.S."/>
        </authorList>
    </citation>
    <scope>NUCLEOTIDE SEQUENCE [LARGE SCALE GENOMIC DNA]</scope>
    <source>
        <strain evidence="16 17">Grell-BS-1999</strain>
    </source>
</reference>
<proteinExistence type="predicted"/>
<feature type="domain" description="PAC" evidence="15">
    <location>
        <begin position="93"/>
        <end position="145"/>
    </location>
</feature>
<dbReference type="SMART" id="SM00100">
    <property type="entry name" value="cNMP"/>
    <property type="match status" value="1"/>
</dbReference>
<evidence type="ECO:0000313" key="17">
    <source>
        <dbReference type="Proteomes" id="UP000009022"/>
    </source>
</evidence>
<dbReference type="PANTHER" id="PTHR10217">
    <property type="entry name" value="VOLTAGE AND LIGAND GATED POTASSIUM CHANNEL"/>
    <property type="match status" value="1"/>
</dbReference>
<dbReference type="SMART" id="SM00086">
    <property type="entry name" value="PAC"/>
    <property type="match status" value="1"/>
</dbReference>
<dbReference type="CDD" id="cd00038">
    <property type="entry name" value="CAP_ED"/>
    <property type="match status" value="1"/>
</dbReference>
<sequence length="632" mass="72317">MPLATRGLIAPQNMFLEDLIARSKNLENCFVLANAKQEDNPIVYCSDGYCCLTGYQRHEVLHKAADYEHLYGEETDRKSVSKLKSAFALKQKIQHELTLYKKDGTPFIAAIQIAPVKNEDQEVIMFLITLRDISALRENQNRKSRRFSLLSTTNNYHHSHSMCLTNMDTELPDYKEETPRSPTGIILHYSTTKVIWDWVILFFTFYTAIFVPFELAFNRDYRKEIGFLIMDCIVDVIFLSDVVINFRTTYVDGTGHIVSHPPLIVRNYITGWFVIDLLAALPYEIFTLGDVLRLLRLSRFIRKFNEYVEYGATMIVLLMFTYVLVAHWLACIWYRIGFDECTTFGWLHSLAEQSGITAKVNYTSCQQISVASAYSTSLYFTMSSLTTVGFGNVSANTIGEKIFSIIIMIIGSLMSAFIFGNVTAILQELYSSTQRYHAILKDMKRFNQVYSLPKDLRRRVEDYFISSWAATKGIDTKEILKYWPKEIQAEIKMHMNRKILRDATCFSNASEGCLRQMAERFEMQHTGPGDILIHSGQSLNHLYFIACGSFEVYSADVGVTCILTKGDVFGDDFIKNKGLGRSHSMVRALTYCDLHTISRIHLLEVAGLYPEWAPVFSENLNLTCSLRDSGVR</sequence>
<keyword evidence="17" id="KW-1185">Reference proteome</keyword>
<dbReference type="SUPFAM" id="SSF51206">
    <property type="entry name" value="cAMP-binding domain-like"/>
    <property type="match status" value="1"/>
</dbReference>
<feature type="transmembrane region" description="Helical" evidence="13">
    <location>
        <begin position="307"/>
        <end position="330"/>
    </location>
</feature>
<dbReference type="OrthoDB" id="447251at2759"/>
<keyword evidence="11 13" id="KW-0472">Membrane</keyword>
<feature type="transmembrane region" description="Helical" evidence="13">
    <location>
        <begin position="225"/>
        <end position="244"/>
    </location>
</feature>
<dbReference type="AlphaFoldDB" id="B3SAI8"/>
<dbReference type="InterPro" id="IPR003967">
    <property type="entry name" value="K_chnl_volt-dep_ERG"/>
</dbReference>
<dbReference type="RefSeq" id="XP_002117219.1">
    <property type="nucleotide sequence ID" value="XM_002117183.1"/>
</dbReference>
<dbReference type="KEGG" id="tad:TRIADDRAFT_51027"/>
<evidence type="ECO:0000259" key="15">
    <source>
        <dbReference type="PROSITE" id="PS50113"/>
    </source>
</evidence>
<dbReference type="Pfam" id="PF00027">
    <property type="entry name" value="cNMP_binding"/>
    <property type="match status" value="1"/>
</dbReference>
<feature type="domain" description="Cyclic nucleotide-binding" evidence="14">
    <location>
        <begin position="505"/>
        <end position="599"/>
    </location>
</feature>
<dbReference type="SUPFAM" id="SSF81324">
    <property type="entry name" value="Voltage-gated potassium channels"/>
    <property type="match status" value="1"/>
</dbReference>
<feature type="transmembrane region" description="Helical" evidence="13">
    <location>
        <begin position="402"/>
        <end position="426"/>
    </location>
</feature>
<dbReference type="InterPro" id="IPR035965">
    <property type="entry name" value="PAS-like_dom_sf"/>
</dbReference>
<dbReference type="CTD" id="6758432"/>
<evidence type="ECO:0000256" key="12">
    <source>
        <dbReference type="ARBA" id="ARBA00023303"/>
    </source>
</evidence>
<dbReference type="PANTHER" id="PTHR10217:SF435">
    <property type="entry name" value="POTASSIUM VOLTAGE-GATED CHANNEL PROTEIN EAG"/>
    <property type="match status" value="1"/>
</dbReference>
<keyword evidence="8" id="KW-0630">Potassium</keyword>
<evidence type="ECO:0000256" key="4">
    <source>
        <dbReference type="ARBA" id="ARBA00022538"/>
    </source>
</evidence>
<keyword evidence="10" id="KW-0406">Ion transport</keyword>
<dbReference type="PROSITE" id="PS50042">
    <property type="entry name" value="CNMP_BINDING_3"/>
    <property type="match status" value="1"/>
</dbReference>
<evidence type="ECO:0000259" key="14">
    <source>
        <dbReference type="PROSITE" id="PS50042"/>
    </source>
</evidence>
<dbReference type="InterPro" id="IPR003938">
    <property type="entry name" value="K_chnl_volt-dep_EAG/ELK/ERG"/>
</dbReference>
<organism evidence="16 17">
    <name type="scientific">Trichoplax adhaerens</name>
    <name type="common">Trichoplax reptans</name>
    <dbReference type="NCBI Taxonomy" id="10228"/>
    <lineage>
        <taxon>Eukaryota</taxon>
        <taxon>Metazoa</taxon>
        <taxon>Placozoa</taxon>
        <taxon>Uniplacotomia</taxon>
        <taxon>Trichoplacea</taxon>
        <taxon>Trichoplacidae</taxon>
        <taxon>Trichoplax</taxon>
    </lineage>
</organism>
<evidence type="ECO:0000256" key="2">
    <source>
        <dbReference type="ARBA" id="ARBA00022448"/>
    </source>
</evidence>
<dbReference type="InterPro" id="IPR001610">
    <property type="entry name" value="PAC"/>
</dbReference>
<evidence type="ECO:0000256" key="11">
    <source>
        <dbReference type="ARBA" id="ARBA00023136"/>
    </source>
</evidence>
<keyword evidence="9 13" id="KW-1133">Transmembrane helix</keyword>
<keyword evidence="2" id="KW-0813">Transport</keyword>
<keyword evidence="3" id="KW-1003">Cell membrane</keyword>
<dbReference type="GeneID" id="6758432"/>
<dbReference type="InterPro" id="IPR000014">
    <property type="entry name" value="PAS"/>
</dbReference>
<evidence type="ECO:0000256" key="13">
    <source>
        <dbReference type="SAM" id="Phobius"/>
    </source>
</evidence>